<dbReference type="PANTHER" id="PTHR40466:SF1">
    <property type="entry name" value="FUNGAL PROTEIN"/>
    <property type="match status" value="1"/>
</dbReference>
<feature type="compositionally biased region" description="Basic and acidic residues" evidence="1">
    <location>
        <begin position="169"/>
        <end position="186"/>
    </location>
</feature>
<comment type="caution">
    <text evidence="2">The sequence shown here is derived from an EMBL/GenBank/DDBJ whole genome shotgun (WGS) entry which is preliminary data.</text>
</comment>
<feature type="region of interest" description="Disordered" evidence="1">
    <location>
        <begin position="151"/>
        <end position="186"/>
    </location>
</feature>
<organism evidence="2 3">
    <name type="scientific">Glomus cerebriforme</name>
    <dbReference type="NCBI Taxonomy" id="658196"/>
    <lineage>
        <taxon>Eukaryota</taxon>
        <taxon>Fungi</taxon>
        <taxon>Fungi incertae sedis</taxon>
        <taxon>Mucoromycota</taxon>
        <taxon>Glomeromycotina</taxon>
        <taxon>Glomeromycetes</taxon>
        <taxon>Glomerales</taxon>
        <taxon>Glomeraceae</taxon>
        <taxon>Glomus</taxon>
    </lineage>
</organism>
<evidence type="ECO:0000313" key="2">
    <source>
        <dbReference type="EMBL" id="RIA80399.1"/>
    </source>
</evidence>
<accession>A0A397S6L9</accession>
<protein>
    <submittedName>
        <fullName evidence="2">Uncharacterized protein</fullName>
    </submittedName>
</protein>
<proteinExistence type="predicted"/>
<sequence>MASGPVGGGIARSRSVWRFLSVDPEVYPLLGVLGTICGAGGYMLGRKAVIPSAEHNIKLATHQSFPWHNTEENDGEDYKYKYHKDGNPNEIVKSPSADITHIAKVDLPKDASRKIQEKYGEGKSIAQGTYEEGKSKAQGTYDAGISKAQEAYDAGRSKAQEAYNTGSSKVKDTYEEGKSKVKETLG</sequence>
<dbReference type="InterPro" id="IPR039965">
    <property type="entry name" value="C3H7.08c"/>
</dbReference>
<evidence type="ECO:0000313" key="3">
    <source>
        <dbReference type="Proteomes" id="UP000265703"/>
    </source>
</evidence>
<dbReference type="PANTHER" id="PTHR40466">
    <property type="entry name" value="EXPRESSED PROTEIN"/>
    <property type="match status" value="1"/>
</dbReference>
<reference evidence="2 3" key="1">
    <citation type="submission" date="2018-06" db="EMBL/GenBank/DDBJ databases">
        <title>Comparative genomics reveals the genomic features of Rhizophagus irregularis, R. cerebriforme, R. diaphanum and Gigaspora rosea, and their symbiotic lifestyle signature.</title>
        <authorList>
            <person name="Morin E."/>
            <person name="San Clemente H."/>
            <person name="Chen E.C.H."/>
            <person name="De La Providencia I."/>
            <person name="Hainaut M."/>
            <person name="Kuo A."/>
            <person name="Kohler A."/>
            <person name="Murat C."/>
            <person name="Tang N."/>
            <person name="Roy S."/>
            <person name="Loubradou J."/>
            <person name="Henrissat B."/>
            <person name="Grigoriev I.V."/>
            <person name="Corradi N."/>
            <person name="Roux C."/>
            <person name="Martin F.M."/>
        </authorList>
    </citation>
    <scope>NUCLEOTIDE SEQUENCE [LARGE SCALE GENOMIC DNA]</scope>
    <source>
        <strain evidence="2 3">DAOM 227022</strain>
    </source>
</reference>
<gene>
    <name evidence="2" type="ORF">C1645_838786</name>
</gene>
<dbReference type="AlphaFoldDB" id="A0A397S6L9"/>
<dbReference type="Proteomes" id="UP000265703">
    <property type="component" value="Unassembled WGS sequence"/>
</dbReference>
<dbReference type="OrthoDB" id="3141857at2759"/>
<evidence type="ECO:0000256" key="1">
    <source>
        <dbReference type="SAM" id="MobiDB-lite"/>
    </source>
</evidence>
<dbReference type="EMBL" id="QKYT01000979">
    <property type="protein sequence ID" value="RIA80399.1"/>
    <property type="molecule type" value="Genomic_DNA"/>
</dbReference>
<keyword evidence="3" id="KW-1185">Reference proteome</keyword>
<name>A0A397S6L9_9GLOM</name>